<dbReference type="RefSeq" id="XP_018034799.1">
    <property type="nucleotide sequence ID" value="XM_018178594.1"/>
</dbReference>
<protein>
    <submittedName>
        <fullName evidence="2">Uncharacterized protein</fullName>
    </submittedName>
</protein>
<sequence>MVLEAYTAYEVGDLEATTFASSSSNNKKNDTEALDATKDEIFFAVMDRWRVGLAEETLKPSYKLIRGVQEFCDIALDVIYYLEEYGFVDGPQMMRKERGDKGVKKSKDKNGGKKAGAGSSSEEDDVSEGSTPKKRSRSSKAHNDSPLKGKGKTKGEVNALQARKKPKTTPKPKASTKKQPKVKKEPT</sequence>
<name>A0A177C9K9_9PLEO</name>
<feature type="compositionally biased region" description="Basic and acidic residues" evidence="1">
    <location>
        <begin position="94"/>
        <end position="111"/>
    </location>
</feature>
<dbReference type="GeneID" id="28762080"/>
<feature type="region of interest" description="Disordered" evidence="1">
    <location>
        <begin position="93"/>
        <end position="187"/>
    </location>
</feature>
<evidence type="ECO:0000313" key="3">
    <source>
        <dbReference type="Proteomes" id="UP000077069"/>
    </source>
</evidence>
<dbReference type="AlphaFoldDB" id="A0A177C9K9"/>
<proteinExistence type="predicted"/>
<reference evidence="2 3" key="1">
    <citation type="submission" date="2016-05" db="EMBL/GenBank/DDBJ databases">
        <title>Comparative analysis of secretome profiles of manganese(II)-oxidizing ascomycete fungi.</title>
        <authorList>
            <consortium name="DOE Joint Genome Institute"/>
            <person name="Zeiner C.A."/>
            <person name="Purvine S.O."/>
            <person name="Zink E.M."/>
            <person name="Wu S."/>
            <person name="Pasa-Tolic L."/>
            <person name="Chaput D.L."/>
            <person name="Haridas S."/>
            <person name="Grigoriev I.V."/>
            <person name="Santelli C.M."/>
            <person name="Hansel C.M."/>
        </authorList>
    </citation>
    <scope>NUCLEOTIDE SEQUENCE [LARGE SCALE GENOMIC DNA]</scope>
    <source>
        <strain evidence="2 3">AP3s5-JAC2a</strain>
    </source>
</reference>
<feature type="compositionally biased region" description="Basic residues" evidence="1">
    <location>
        <begin position="162"/>
        <end position="181"/>
    </location>
</feature>
<keyword evidence="3" id="KW-1185">Reference proteome</keyword>
<evidence type="ECO:0000256" key="1">
    <source>
        <dbReference type="SAM" id="MobiDB-lite"/>
    </source>
</evidence>
<dbReference type="InParanoid" id="A0A177C9K9"/>
<evidence type="ECO:0000313" key="2">
    <source>
        <dbReference type="EMBL" id="OAG04434.1"/>
    </source>
</evidence>
<dbReference type="EMBL" id="KV441553">
    <property type="protein sequence ID" value="OAG04434.1"/>
    <property type="molecule type" value="Genomic_DNA"/>
</dbReference>
<gene>
    <name evidence="2" type="ORF">CC84DRAFT_1164902</name>
</gene>
<organism evidence="2 3">
    <name type="scientific">Paraphaeosphaeria sporulosa</name>
    <dbReference type="NCBI Taxonomy" id="1460663"/>
    <lineage>
        <taxon>Eukaryota</taxon>
        <taxon>Fungi</taxon>
        <taxon>Dikarya</taxon>
        <taxon>Ascomycota</taxon>
        <taxon>Pezizomycotina</taxon>
        <taxon>Dothideomycetes</taxon>
        <taxon>Pleosporomycetidae</taxon>
        <taxon>Pleosporales</taxon>
        <taxon>Massarineae</taxon>
        <taxon>Didymosphaeriaceae</taxon>
        <taxon>Paraphaeosphaeria</taxon>
    </lineage>
</organism>
<dbReference type="Proteomes" id="UP000077069">
    <property type="component" value="Unassembled WGS sequence"/>
</dbReference>
<accession>A0A177C9K9</accession>
<feature type="non-terminal residue" evidence="2">
    <location>
        <position position="187"/>
    </location>
</feature>
<dbReference type="OrthoDB" id="3796908at2759"/>